<dbReference type="AlphaFoldDB" id="A0A6J7LVK0"/>
<name>A0A6J7LVK0_9ZZZZ</name>
<proteinExistence type="predicted"/>
<dbReference type="Pfam" id="PF07992">
    <property type="entry name" value="Pyr_redox_2"/>
    <property type="match status" value="1"/>
</dbReference>
<accession>A0A6J7LVK0</accession>
<evidence type="ECO:0000313" key="6">
    <source>
        <dbReference type="EMBL" id="CAB4971312.1"/>
    </source>
</evidence>
<keyword evidence="3" id="KW-0274">FAD</keyword>
<feature type="domain" description="FAD/NAD(P)-binding" evidence="5">
    <location>
        <begin position="3"/>
        <end position="115"/>
    </location>
</feature>
<dbReference type="PANTHER" id="PTHR43557">
    <property type="entry name" value="APOPTOSIS-INDUCING FACTOR 1"/>
    <property type="match status" value="1"/>
</dbReference>
<dbReference type="InterPro" id="IPR036188">
    <property type="entry name" value="FAD/NAD-bd_sf"/>
</dbReference>
<dbReference type="PANTHER" id="PTHR43557:SF2">
    <property type="entry name" value="RIESKE DOMAIN-CONTAINING PROTEIN-RELATED"/>
    <property type="match status" value="1"/>
</dbReference>
<evidence type="ECO:0000256" key="1">
    <source>
        <dbReference type="ARBA" id="ARBA00001974"/>
    </source>
</evidence>
<sequence>MKPVIIVGAGLAALRTAEALRASAWNGPITVVGEEVHPPYNRPPLSKQALRGGLAQADLAFRSKASLADISWLLGTRVVHAEVEKGLVITDDCRELEGSALVAATGVRPRRLPLRAGAP</sequence>
<comment type="cofactor">
    <cofactor evidence="1">
        <name>FAD</name>
        <dbReference type="ChEBI" id="CHEBI:57692"/>
    </cofactor>
</comment>
<evidence type="ECO:0000256" key="3">
    <source>
        <dbReference type="ARBA" id="ARBA00022827"/>
    </source>
</evidence>
<protein>
    <submittedName>
        <fullName evidence="6">Unannotated protein</fullName>
    </submittedName>
</protein>
<evidence type="ECO:0000259" key="5">
    <source>
        <dbReference type="Pfam" id="PF07992"/>
    </source>
</evidence>
<gene>
    <name evidence="6" type="ORF">UFOPK3772_03402</name>
</gene>
<keyword evidence="4" id="KW-0560">Oxidoreductase</keyword>
<dbReference type="Gene3D" id="3.50.50.60">
    <property type="entry name" value="FAD/NAD(P)-binding domain"/>
    <property type="match status" value="1"/>
</dbReference>
<dbReference type="EMBL" id="CAFBNE010000200">
    <property type="protein sequence ID" value="CAB4971312.1"/>
    <property type="molecule type" value="Genomic_DNA"/>
</dbReference>
<dbReference type="GO" id="GO:0016651">
    <property type="term" value="F:oxidoreductase activity, acting on NAD(P)H"/>
    <property type="evidence" value="ECO:0007669"/>
    <property type="project" value="TreeGrafter"/>
</dbReference>
<dbReference type="GO" id="GO:0005737">
    <property type="term" value="C:cytoplasm"/>
    <property type="evidence" value="ECO:0007669"/>
    <property type="project" value="TreeGrafter"/>
</dbReference>
<evidence type="ECO:0000256" key="4">
    <source>
        <dbReference type="ARBA" id="ARBA00023002"/>
    </source>
</evidence>
<dbReference type="InterPro" id="IPR050446">
    <property type="entry name" value="FAD-oxidoreductase/Apoptosis"/>
</dbReference>
<keyword evidence="2" id="KW-0285">Flavoprotein</keyword>
<dbReference type="SUPFAM" id="SSF51905">
    <property type="entry name" value="FAD/NAD(P)-binding domain"/>
    <property type="match status" value="1"/>
</dbReference>
<dbReference type="InterPro" id="IPR023753">
    <property type="entry name" value="FAD/NAD-binding_dom"/>
</dbReference>
<evidence type="ECO:0000256" key="2">
    <source>
        <dbReference type="ARBA" id="ARBA00022630"/>
    </source>
</evidence>
<reference evidence="6" key="1">
    <citation type="submission" date="2020-05" db="EMBL/GenBank/DDBJ databases">
        <authorList>
            <person name="Chiriac C."/>
            <person name="Salcher M."/>
            <person name="Ghai R."/>
            <person name="Kavagutti S V."/>
        </authorList>
    </citation>
    <scope>NUCLEOTIDE SEQUENCE</scope>
</reference>
<organism evidence="6">
    <name type="scientific">freshwater metagenome</name>
    <dbReference type="NCBI Taxonomy" id="449393"/>
    <lineage>
        <taxon>unclassified sequences</taxon>
        <taxon>metagenomes</taxon>
        <taxon>ecological metagenomes</taxon>
    </lineage>
</organism>